<evidence type="ECO:0000313" key="8">
    <source>
        <dbReference type="Proteomes" id="UP000008281"/>
    </source>
</evidence>
<keyword evidence="2 5" id="KW-0812">Transmembrane</keyword>
<dbReference type="SUPFAM" id="SSF81321">
    <property type="entry name" value="Family A G protein-coupled receptor-like"/>
    <property type="match status" value="1"/>
</dbReference>
<reference evidence="7" key="1">
    <citation type="submission" date="2007-07" db="EMBL/GenBank/DDBJ databases">
        <title>PCAP assembly of the Caenorhabditis remanei genome.</title>
        <authorList>
            <consortium name="The Caenorhabditis remanei Sequencing Consortium"/>
            <person name="Wilson R.K."/>
        </authorList>
    </citation>
    <scope>NUCLEOTIDE SEQUENCE [LARGE SCALE GENOMIC DNA]</scope>
    <source>
        <strain evidence="7">PB4641</strain>
    </source>
</reference>
<feature type="transmembrane region" description="Helical" evidence="5">
    <location>
        <begin position="240"/>
        <end position="261"/>
    </location>
</feature>
<keyword evidence="8" id="KW-1185">Reference proteome</keyword>
<feature type="transmembrane region" description="Helical" evidence="5">
    <location>
        <begin position="170"/>
        <end position="188"/>
    </location>
</feature>
<dbReference type="InParanoid" id="E3MBB5"/>
<feature type="domain" description="G-protein coupled receptors family 1 profile" evidence="6">
    <location>
        <begin position="61"/>
        <end position="346"/>
    </location>
</feature>
<keyword evidence="4 5" id="KW-0472">Membrane</keyword>
<dbReference type="Proteomes" id="UP000008281">
    <property type="component" value="Unassembled WGS sequence"/>
</dbReference>
<dbReference type="PANTHER" id="PTHR22751:SF288">
    <property type="entry name" value="G-PROTEIN COUPLED RECEPTORS FAMILY 1 PROFILE DOMAIN-CONTAINING PROTEIN"/>
    <property type="match status" value="1"/>
</dbReference>
<evidence type="ECO:0000256" key="3">
    <source>
        <dbReference type="ARBA" id="ARBA00022989"/>
    </source>
</evidence>
<dbReference type="EMBL" id="DS268433">
    <property type="protein sequence ID" value="EFO97825.1"/>
    <property type="molecule type" value="Genomic_DNA"/>
</dbReference>
<evidence type="ECO:0000256" key="5">
    <source>
        <dbReference type="SAM" id="Phobius"/>
    </source>
</evidence>
<dbReference type="PANTHER" id="PTHR22751">
    <property type="entry name" value="G-PROTEIN COUPLED RECEPTOR-RELATED"/>
    <property type="match status" value="1"/>
</dbReference>
<feature type="transmembrane region" description="Helical" evidence="5">
    <location>
        <begin position="47"/>
        <end position="70"/>
    </location>
</feature>
<feature type="transmembrane region" description="Helical" evidence="5">
    <location>
        <begin position="287"/>
        <end position="310"/>
    </location>
</feature>
<dbReference type="OMA" id="CATIHIM"/>
<dbReference type="Pfam" id="PF10324">
    <property type="entry name" value="7TM_GPCR_Srw"/>
    <property type="match status" value="1"/>
</dbReference>
<keyword evidence="3 5" id="KW-1133">Transmembrane helix</keyword>
<evidence type="ECO:0000256" key="2">
    <source>
        <dbReference type="ARBA" id="ARBA00022692"/>
    </source>
</evidence>
<dbReference type="Gene3D" id="1.20.1070.10">
    <property type="entry name" value="Rhodopsin 7-helix transmembrane proteins"/>
    <property type="match status" value="1"/>
</dbReference>
<gene>
    <name evidence="7" type="ORF">CRE_16009</name>
</gene>
<sequence length="370" mass="43460">MVVIGPEHFTNVKKCIRKNWFEIDSAWALQILCNFSLPFNNLAIFTLYNNCVHLSAFCIFINLFHIYVLTRKSLRTFPIYIILTAISMTDIVSLSYDIHVEIVEVYKIFKVCYSKQTDYNIVLLNNIMEFIRNYSRRCSTWLSFSIALIRTLITKYPLSPRFEILSKPKIAFYIIPTVLVLCATIHIMDIYKYEIVIVDEYYKCTQFPEYTTIWYAHHFSPLFVKDKNLILMINKTIDALISKIIPCILFPIVAFLLVYELRKAKEHRRRMSQSKNAANDSKSNTKLVLFLTLPFFLAELPLGIIFILSTEYKMRETLGFLLFMEGLEKFFSFVLSGTTATHMIVCLFMSSQYREEVWTFVRFGVPRNSK</sequence>
<accession>E3MBB5</accession>
<evidence type="ECO:0000313" key="7">
    <source>
        <dbReference type="EMBL" id="EFO97825.1"/>
    </source>
</evidence>
<dbReference type="STRING" id="31234.E3MBB5"/>
<dbReference type="InterPro" id="IPR017452">
    <property type="entry name" value="GPCR_Rhodpsn_7TM"/>
</dbReference>
<evidence type="ECO:0000256" key="1">
    <source>
        <dbReference type="ARBA" id="ARBA00004370"/>
    </source>
</evidence>
<dbReference type="OrthoDB" id="5803557at2759"/>
<evidence type="ECO:0000259" key="6">
    <source>
        <dbReference type="PROSITE" id="PS50262"/>
    </source>
</evidence>
<dbReference type="eggNOG" id="ENOG502TFE1">
    <property type="taxonomic scope" value="Eukaryota"/>
</dbReference>
<dbReference type="GO" id="GO:0008528">
    <property type="term" value="F:G protein-coupled peptide receptor activity"/>
    <property type="evidence" value="ECO:0007669"/>
    <property type="project" value="InterPro"/>
</dbReference>
<dbReference type="AlphaFoldDB" id="E3MBB5"/>
<dbReference type="HOGENOM" id="CLU_043715_1_0_1"/>
<proteinExistence type="predicted"/>
<protein>
    <recommendedName>
        <fullName evidence="6">G-protein coupled receptors family 1 profile domain-containing protein</fullName>
    </recommendedName>
</protein>
<dbReference type="InterPro" id="IPR019427">
    <property type="entry name" value="7TM_GPCR_serpentine_rcpt_Srw"/>
</dbReference>
<name>E3MBB5_CAERE</name>
<evidence type="ECO:0000256" key="4">
    <source>
        <dbReference type="ARBA" id="ARBA00023136"/>
    </source>
</evidence>
<comment type="subcellular location">
    <subcellularLocation>
        <location evidence="1">Membrane</location>
    </subcellularLocation>
</comment>
<dbReference type="PROSITE" id="PS50262">
    <property type="entry name" value="G_PROTEIN_RECEP_F1_2"/>
    <property type="match status" value="1"/>
</dbReference>
<dbReference type="GO" id="GO:0016020">
    <property type="term" value="C:membrane"/>
    <property type="evidence" value="ECO:0007669"/>
    <property type="project" value="UniProtKB-SubCell"/>
</dbReference>
<organism evidence="8">
    <name type="scientific">Caenorhabditis remanei</name>
    <name type="common">Caenorhabditis vulgaris</name>
    <dbReference type="NCBI Taxonomy" id="31234"/>
    <lineage>
        <taxon>Eukaryota</taxon>
        <taxon>Metazoa</taxon>
        <taxon>Ecdysozoa</taxon>
        <taxon>Nematoda</taxon>
        <taxon>Chromadorea</taxon>
        <taxon>Rhabditida</taxon>
        <taxon>Rhabditina</taxon>
        <taxon>Rhabditomorpha</taxon>
        <taxon>Rhabditoidea</taxon>
        <taxon>Rhabditidae</taxon>
        <taxon>Peloderinae</taxon>
        <taxon>Caenorhabditis</taxon>
    </lineage>
</organism>
<feature type="transmembrane region" description="Helical" evidence="5">
    <location>
        <begin position="330"/>
        <end position="349"/>
    </location>
</feature>